<dbReference type="EnsemblMetazoa" id="PPA18564.1">
    <property type="protein sequence ID" value="PPA18564.1"/>
    <property type="gene ID" value="WBGene00108118"/>
</dbReference>
<gene>
    <name evidence="2" type="primary">WBGene00108118</name>
</gene>
<accession>A0A8R1YIE2</accession>
<dbReference type="InterPro" id="IPR029058">
    <property type="entry name" value="AB_hydrolase_fold"/>
</dbReference>
<keyword evidence="3" id="KW-1185">Reference proteome</keyword>
<accession>A0A2A6CYL5</accession>
<dbReference type="InterPro" id="IPR000073">
    <property type="entry name" value="AB_hydrolase_1"/>
</dbReference>
<dbReference type="Proteomes" id="UP000005239">
    <property type="component" value="Unassembled WGS sequence"/>
</dbReference>
<feature type="domain" description="AB hydrolase-1" evidence="1">
    <location>
        <begin position="65"/>
        <end position="271"/>
    </location>
</feature>
<reference evidence="2" key="2">
    <citation type="submission" date="2022-06" db="UniProtKB">
        <authorList>
            <consortium name="EnsemblMetazoa"/>
        </authorList>
    </citation>
    <scope>IDENTIFICATION</scope>
    <source>
        <strain evidence="2">PS312</strain>
    </source>
</reference>
<sequence length="280" mass="31216">MVLEIASLMTDCSSSVEESAAPVPLETGHMLINDVNIGYCRYGSGPNFLLCICGAVGCYAKDFPESVLRQFDPTLVTIICIDPPGYGTSRPPDRKQEIMRCTKDSEFCVKLMQGLSLVPFTVCGWSEGARTAVDVAARGATIVNKMILMAAGTRVTSMGANAFRGMRNTDQWLPTARQPYLKHYDEAFLKKQWADLCDVVVEVYEMMGGRFPCDHKLNQITQPSLIVNGGQDRFCSDPKKDFLNVLKNARLETQLHGGHDFHIKYPKWFADKVQAFIKEK</sequence>
<proteinExistence type="predicted"/>
<dbReference type="PANTHER" id="PTHR46331:SF2">
    <property type="entry name" value="VALACYCLOVIR HYDROLASE"/>
    <property type="match status" value="1"/>
</dbReference>
<evidence type="ECO:0000313" key="3">
    <source>
        <dbReference type="Proteomes" id="UP000005239"/>
    </source>
</evidence>
<dbReference type="Gene3D" id="3.40.50.1820">
    <property type="entry name" value="alpha/beta hydrolase"/>
    <property type="match status" value="1"/>
</dbReference>
<dbReference type="SUPFAM" id="SSF53474">
    <property type="entry name" value="alpha/beta-Hydrolases"/>
    <property type="match status" value="1"/>
</dbReference>
<dbReference type="GO" id="GO:0017171">
    <property type="term" value="F:serine hydrolase activity"/>
    <property type="evidence" value="ECO:0000318"/>
    <property type="project" value="GO_Central"/>
</dbReference>
<dbReference type="PANTHER" id="PTHR46331">
    <property type="entry name" value="VALACYCLOVIR HYDROLASE"/>
    <property type="match status" value="1"/>
</dbReference>
<protein>
    <submittedName>
        <fullName evidence="2">Hydrolase</fullName>
    </submittedName>
</protein>
<name>A0A2A6CYL5_PRIPA</name>
<reference evidence="3" key="1">
    <citation type="journal article" date="2008" name="Nat. Genet.">
        <title>The Pristionchus pacificus genome provides a unique perspective on nematode lifestyle and parasitism.</title>
        <authorList>
            <person name="Dieterich C."/>
            <person name="Clifton S.W."/>
            <person name="Schuster L.N."/>
            <person name="Chinwalla A."/>
            <person name="Delehaunty K."/>
            <person name="Dinkelacker I."/>
            <person name="Fulton L."/>
            <person name="Fulton R."/>
            <person name="Godfrey J."/>
            <person name="Minx P."/>
            <person name="Mitreva M."/>
            <person name="Roeseler W."/>
            <person name="Tian H."/>
            <person name="Witte H."/>
            <person name="Yang S.P."/>
            <person name="Wilson R.K."/>
            <person name="Sommer R.J."/>
        </authorList>
    </citation>
    <scope>NUCLEOTIDE SEQUENCE [LARGE SCALE GENOMIC DNA]</scope>
    <source>
        <strain evidence="3">PS312</strain>
    </source>
</reference>
<evidence type="ECO:0000313" key="2">
    <source>
        <dbReference type="EnsemblMetazoa" id="PPA18564.1"/>
    </source>
</evidence>
<dbReference type="AlphaFoldDB" id="A0A2A6CYL5"/>
<dbReference type="OrthoDB" id="19657at2759"/>
<organism evidence="2 3">
    <name type="scientific">Pristionchus pacificus</name>
    <name type="common">Parasitic nematode worm</name>
    <dbReference type="NCBI Taxonomy" id="54126"/>
    <lineage>
        <taxon>Eukaryota</taxon>
        <taxon>Metazoa</taxon>
        <taxon>Ecdysozoa</taxon>
        <taxon>Nematoda</taxon>
        <taxon>Chromadorea</taxon>
        <taxon>Rhabditida</taxon>
        <taxon>Rhabditina</taxon>
        <taxon>Diplogasteromorpha</taxon>
        <taxon>Diplogasteroidea</taxon>
        <taxon>Neodiplogasteridae</taxon>
        <taxon>Pristionchus</taxon>
    </lineage>
</organism>
<dbReference type="Pfam" id="PF12697">
    <property type="entry name" value="Abhydrolase_6"/>
    <property type="match status" value="1"/>
</dbReference>
<evidence type="ECO:0000259" key="1">
    <source>
        <dbReference type="Pfam" id="PF12697"/>
    </source>
</evidence>